<sequence>MVFHGARGTIGRLLVGIAAAALMLLIGQITFALALSFVLRAVIAAVFAIPAAVAGYHVILGYRTLGCHPRSGARSFAASVRSSSVTRGRAA</sequence>
<keyword evidence="3" id="KW-1185">Reference proteome</keyword>
<keyword evidence="1" id="KW-1133">Transmembrane helix</keyword>
<feature type="transmembrane region" description="Helical" evidence="1">
    <location>
        <begin position="12"/>
        <end position="35"/>
    </location>
</feature>
<dbReference type="AlphaFoldDB" id="A0A1B1UIX2"/>
<gene>
    <name evidence="2" type="ORF">LMTR13_23740</name>
</gene>
<reference evidence="2 3" key="1">
    <citation type="submission" date="2016-07" db="EMBL/GenBank/DDBJ databases">
        <title>Complete genome sequence of Bradyrhizobium icense LMTR 13T, a potential inoculant strain isolated from lima bean (Phaseolus lunatus) in Peru.</title>
        <authorList>
            <person name="Ormeno-Orrillo E."/>
            <person name="Duran D."/>
            <person name="Rogel M.A."/>
            <person name="Rey L."/>
            <person name="Imperial J."/>
            <person name="Ruiz-Argueso T."/>
            <person name="Martinez-Romero E."/>
        </authorList>
    </citation>
    <scope>NUCLEOTIDE SEQUENCE [LARGE SCALE GENOMIC DNA]</scope>
    <source>
        <strain evidence="2 3">LMTR 13</strain>
    </source>
</reference>
<protein>
    <submittedName>
        <fullName evidence="2">Uncharacterized protein</fullName>
    </submittedName>
</protein>
<evidence type="ECO:0000256" key="1">
    <source>
        <dbReference type="SAM" id="Phobius"/>
    </source>
</evidence>
<dbReference type="Proteomes" id="UP000092839">
    <property type="component" value="Chromosome"/>
</dbReference>
<name>A0A1B1UIX2_9BRAD</name>
<dbReference type="KEGG" id="bic:LMTR13_23740"/>
<feature type="transmembrane region" description="Helical" evidence="1">
    <location>
        <begin position="41"/>
        <end position="62"/>
    </location>
</feature>
<evidence type="ECO:0000313" key="3">
    <source>
        <dbReference type="Proteomes" id="UP000092839"/>
    </source>
</evidence>
<organism evidence="2 3">
    <name type="scientific">Bradyrhizobium icense</name>
    <dbReference type="NCBI Taxonomy" id="1274631"/>
    <lineage>
        <taxon>Bacteria</taxon>
        <taxon>Pseudomonadati</taxon>
        <taxon>Pseudomonadota</taxon>
        <taxon>Alphaproteobacteria</taxon>
        <taxon>Hyphomicrobiales</taxon>
        <taxon>Nitrobacteraceae</taxon>
        <taxon>Bradyrhizobium</taxon>
    </lineage>
</organism>
<dbReference type="EMBL" id="CP016428">
    <property type="protein sequence ID" value="ANW02728.1"/>
    <property type="molecule type" value="Genomic_DNA"/>
</dbReference>
<keyword evidence="1" id="KW-0812">Transmembrane</keyword>
<keyword evidence="1" id="KW-0472">Membrane</keyword>
<evidence type="ECO:0000313" key="2">
    <source>
        <dbReference type="EMBL" id="ANW02728.1"/>
    </source>
</evidence>
<accession>A0A1B1UIX2</accession>
<proteinExistence type="predicted"/>